<name>A0A8K0KPL4_LADFU</name>
<sequence length="194" mass="22239">MKDILPKTKPTQLVVKWHSYSPISTSGSLYLRDSPHPPNPELVLTFPHKHADLERLYDYLSGILREEDGGGGNENEERLIYAEDADGLQEESPTMDNMGNLDQSMPWIAKRASRYSGRYAWKRRSGNGIANTRSTSDSRGRYLCNPTREDIFQLLVALHEAREGNSRRIVNFCNRKRPASAIYTNIRFLGKRRK</sequence>
<keyword evidence="2" id="KW-1185">Reference proteome</keyword>
<dbReference type="AlphaFoldDB" id="A0A8K0KPL4"/>
<evidence type="ECO:0000313" key="2">
    <source>
        <dbReference type="Proteomes" id="UP000792457"/>
    </source>
</evidence>
<accession>A0A8K0KPL4</accession>
<dbReference type="EMBL" id="KZ309560">
    <property type="protein sequence ID" value="KAG8239221.1"/>
    <property type="molecule type" value="Genomic_DNA"/>
</dbReference>
<reference evidence="1" key="1">
    <citation type="submission" date="2013-04" db="EMBL/GenBank/DDBJ databases">
        <authorList>
            <person name="Qu J."/>
            <person name="Murali S.C."/>
            <person name="Bandaranaike D."/>
            <person name="Bellair M."/>
            <person name="Blankenburg K."/>
            <person name="Chao H."/>
            <person name="Dinh H."/>
            <person name="Doddapaneni H."/>
            <person name="Downs B."/>
            <person name="Dugan-Rocha S."/>
            <person name="Elkadiri S."/>
            <person name="Gnanaolivu R.D."/>
            <person name="Hernandez B."/>
            <person name="Javaid M."/>
            <person name="Jayaseelan J.C."/>
            <person name="Lee S."/>
            <person name="Li M."/>
            <person name="Ming W."/>
            <person name="Munidasa M."/>
            <person name="Muniz J."/>
            <person name="Nguyen L."/>
            <person name="Ongeri F."/>
            <person name="Osuji N."/>
            <person name="Pu L.-L."/>
            <person name="Puazo M."/>
            <person name="Qu C."/>
            <person name="Quiroz J."/>
            <person name="Raj R."/>
            <person name="Weissenberger G."/>
            <person name="Xin Y."/>
            <person name="Zou X."/>
            <person name="Han Y."/>
            <person name="Richards S."/>
            <person name="Worley K."/>
            <person name="Muzny D."/>
            <person name="Gibbs R."/>
        </authorList>
    </citation>
    <scope>NUCLEOTIDE SEQUENCE</scope>
    <source>
        <strain evidence="1">Sampled in the wild</strain>
    </source>
</reference>
<dbReference type="OrthoDB" id="8192724at2759"/>
<dbReference type="Proteomes" id="UP000792457">
    <property type="component" value="Unassembled WGS sequence"/>
</dbReference>
<comment type="caution">
    <text evidence="1">The sequence shown here is derived from an EMBL/GenBank/DDBJ whole genome shotgun (WGS) entry which is preliminary data.</text>
</comment>
<reference evidence="1" key="2">
    <citation type="submission" date="2017-10" db="EMBL/GenBank/DDBJ databases">
        <title>Ladona fulva Genome sequencing and assembly.</title>
        <authorList>
            <person name="Murali S."/>
            <person name="Richards S."/>
            <person name="Bandaranaike D."/>
            <person name="Bellair M."/>
            <person name="Blankenburg K."/>
            <person name="Chao H."/>
            <person name="Dinh H."/>
            <person name="Doddapaneni H."/>
            <person name="Dugan-Rocha S."/>
            <person name="Elkadiri S."/>
            <person name="Gnanaolivu R."/>
            <person name="Hernandez B."/>
            <person name="Skinner E."/>
            <person name="Javaid M."/>
            <person name="Lee S."/>
            <person name="Li M."/>
            <person name="Ming W."/>
            <person name="Munidasa M."/>
            <person name="Muniz J."/>
            <person name="Nguyen L."/>
            <person name="Hughes D."/>
            <person name="Osuji N."/>
            <person name="Pu L.-L."/>
            <person name="Puazo M."/>
            <person name="Qu C."/>
            <person name="Quiroz J."/>
            <person name="Raj R."/>
            <person name="Weissenberger G."/>
            <person name="Xin Y."/>
            <person name="Zou X."/>
            <person name="Han Y."/>
            <person name="Worley K."/>
            <person name="Muzny D."/>
            <person name="Gibbs R."/>
        </authorList>
    </citation>
    <scope>NUCLEOTIDE SEQUENCE</scope>
    <source>
        <strain evidence="1">Sampled in the wild</strain>
    </source>
</reference>
<protein>
    <submittedName>
        <fullName evidence="1">Uncharacterized protein</fullName>
    </submittedName>
</protein>
<gene>
    <name evidence="1" type="ORF">J437_LFUL019028</name>
</gene>
<evidence type="ECO:0000313" key="1">
    <source>
        <dbReference type="EMBL" id="KAG8239221.1"/>
    </source>
</evidence>
<organism evidence="1 2">
    <name type="scientific">Ladona fulva</name>
    <name type="common">Scarce chaser dragonfly</name>
    <name type="synonym">Libellula fulva</name>
    <dbReference type="NCBI Taxonomy" id="123851"/>
    <lineage>
        <taxon>Eukaryota</taxon>
        <taxon>Metazoa</taxon>
        <taxon>Ecdysozoa</taxon>
        <taxon>Arthropoda</taxon>
        <taxon>Hexapoda</taxon>
        <taxon>Insecta</taxon>
        <taxon>Pterygota</taxon>
        <taxon>Palaeoptera</taxon>
        <taxon>Odonata</taxon>
        <taxon>Epiprocta</taxon>
        <taxon>Anisoptera</taxon>
        <taxon>Libelluloidea</taxon>
        <taxon>Libellulidae</taxon>
        <taxon>Ladona</taxon>
    </lineage>
</organism>
<proteinExistence type="predicted"/>